<feature type="region of interest" description="Disordered" evidence="6">
    <location>
        <begin position="30"/>
        <end position="151"/>
    </location>
</feature>
<feature type="compositionally biased region" description="Basic and acidic residues" evidence="6">
    <location>
        <begin position="1011"/>
        <end position="1024"/>
    </location>
</feature>
<gene>
    <name evidence="9" type="ORF">D0Z07_8642</name>
</gene>
<proteinExistence type="predicted"/>
<evidence type="ECO:0000256" key="1">
    <source>
        <dbReference type="ARBA" id="ARBA00022603"/>
    </source>
</evidence>
<keyword evidence="3" id="KW-0949">S-adenosyl-L-methionine</keyword>
<dbReference type="GO" id="GO:0003682">
    <property type="term" value="F:chromatin binding"/>
    <property type="evidence" value="ECO:0007669"/>
    <property type="project" value="TreeGrafter"/>
</dbReference>
<feature type="domain" description="SET" evidence="7">
    <location>
        <begin position="819"/>
        <end position="940"/>
    </location>
</feature>
<evidence type="ECO:0000259" key="8">
    <source>
        <dbReference type="PROSITE" id="PS51633"/>
    </source>
</evidence>
<feature type="region of interest" description="Disordered" evidence="6">
    <location>
        <begin position="552"/>
        <end position="575"/>
    </location>
</feature>
<feature type="compositionally biased region" description="Acidic residues" evidence="6">
    <location>
        <begin position="558"/>
        <end position="569"/>
    </location>
</feature>
<dbReference type="SUPFAM" id="SSF82199">
    <property type="entry name" value="SET domain"/>
    <property type="match status" value="1"/>
</dbReference>
<evidence type="ECO:0000256" key="3">
    <source>
        <dbReference type="ARBA" id="ARBA00022691"/>
    </source>
</evidence>
<organism evidence="9 10">
    <name type="scientific">Hyphodiscus hymeniophilus</name>
    <dbReference type="NCBI Taxonomy" id="353542"/>
    <lineage>
        <taxon>Eukaryota</taxon>
        <taxon>Fungi</taxon>
        <taxon>Dikarya</taxon>
        <taxon>Ascomycota</taxon>
        <taxon>Pezizomycotina</taxon>
        <taxon>Leotiomycetes</taxon>
        <taxon>Helotiales</taxon>
        <taxon>Hyphodiscaceae</taxon>
        <taxon>Hyphodiscus</taxon>
    </lineage>
</organism>
<dbReference type="PANTHER" id="PTHR45747">
    <property type="entry name" value="HISTONE-LYSINE N-METHYLTRANSFERASE E(Z)"/>
    <property type="match status" value="1"/>
</dbReference>
<feature type="compositionally biased region" description="Polar residues" evidence="6">
    <location>
        <begin position="216"/>
        <end position="234"/>
    </location>
</feature>
<dbReference type="EMBL" id="VNKQ01000018">
    <property type="protein sequence ID" value="KAG0645584.1"/>
    <property type="molecule type" value="Genomic_DNA"/>
</dbReference>
<feature type="compositionally biased region" description="Acidic residues" evidence="6">
    <location>
        <begin position="1025"/>
        <end position="1049"/>
    </location>
</feature>
<keyword evidence="5" id="KW-0804">Transcription</keyword>
<dbReference type="OrthoDB" id="6141102at2759"/>
<dbReference type="InterPro" id="IPR001214">
    <property type="entry name" value="SET_dom"/>
</dbReference>
<accession>A0A9P6SN62</accession>
<dbReference type="PROSITE" id="PS50280">
    <property type="entry name" value="SET"/>
    <property type="match status" value="1"/>
</dbReference>
<dbReference type="SMART" id="SM00317">
    <property type="entry name" value="SET"/>
    <property type="match status" value="1"/>
</dbReference>
<keyword evidence="2" id="KW-0808">Transferase</keyword>
<feature type="domain" description="CXC" evidence="8">
    <location>
        <begin position="694"/>
        <end position="804"/>
    </location>
</feature>
<evidence type="ECO:0000313" key="9">
    <source>
        <dbReference type="EMBL" id="KAG0645584.1"/>
    </source>
</evidence>
<dbReference type="GO" id="GO:0031507">
    <property type="term" value="P:heterochromatin formation"/>
    <property type="evidence" value="ECO:0007669"/>
    <property type="project" value="TreeGrafter"/>
</dbReference>
<dbReference type="Gene3D" id="2.170.270.10">
    <property type="entry name" value="SET domain"/>
    <property type="match status" value="1"/>
</dbReference>
<dbReference type="InterPro" id="IPR048360">
    <property type="entry name" value="Ezh2_CXC_fung"/>
</dbReference>
<dbReference type="InterPro" id="IPR026489">
    <property type="entry name" value="CXC_dom"/>
</dbReference>
<comment type="caution">
    <text evidence="9">The sequence shown here is derived from an EMBL/GenBank/DDBJ whole genome shotgun (WGS) entry which is preliminary data.</text>
</comment>
<dbReference type="InterPro" id="IPR045318">
    <property type="entry name" value="EZH1/2-like"/>
</dbReference>
<reference evidence="9" key="1">
    <citation type="submission" date="2019-07" db="EMBL/GenBank/DDBJ databases">
        <title>Hyphodiscus hymeniophilus genome sequencing and assembly.</title>
        <authorList>
            <person name="Kramer G."/>
            <person name="Nodwell J."/>
        </authorList>
    </citation>
    <scope>NUCLEOTIDE SEQUENCE</scope>
    <source>
        <strain evidence="9">ATCC 34498</strain>
    </source>
</reference>
<feature type="region of interest" description="Disordered" evidence="6">
    <location>
        <begin position="495"/>
        <end position="519"/>
    </location>
</feature>
<evidence type="ECO:0000313" key="10">
    <source>
        <dbReference type="Proteomes" id="UP000785200"/>
    </source>
</evidence>
<feature type="compositionally biased region" description="Polar residues" evidence="6">
    <location>
        <begin position="497"/>
        <end position="517"/>
    </location>
</feature>
<keyword evidence="10" id="KW-1185">Reference proteome</keyword>
<dbReference type="Pfam" id="PF00856">
    <property type="entry name" value="SET"/>
    <property type="match status" value="1"/>
</dbReference>
<evidence type="ECO:0000256" key="4">
    <source>
        <dbReference type="ARBA" id="ARBA00023015"/>
    </source>
</evidence>
<feature type="compositionally biased region" description="Acidic residues" evidence="6">
    <location>
        <begin position="130"/>
        <end position="142"/>
    </location>
</feature>
<keyword evidence="4" id="KW-0805">Transcription regulation</keyword>
<evidence type="ECO:0000259" key="7">
    <source>
        <dbReference type="PROSITE" id="PS50280"/>
    </source>
</evidence>
<dbReference type="GO" id="GO:0046976">
    <property type="term" value="F:histone H3K27 methyltransferase activity"/>
    <property type="evidence" value="ECO:0007669"/>
    <property type="project" value="TreeGrafter"/>
</dbReference>
<dbReference type="PANTHER" id="PTHR45747:SF4">
    <property type="entry name" value="HISTONE-LYSINE N-METHYLTRANSFERASE E(Z)"/>
    <property type="match status" value="1"/>
</dbReference>
<dbReference type="Pfam" id="PF21509">
    <property type="entry name" value="Ezh2-like__CXC_fung"/>
    <property type="match status" value="1"/>
</dbReference>
<feature type="region of interest" description="Disordered" evidence="6">
    <location>
        <begin position="197"/>
        <end position="234"/>
    </location>
</feature>
<dbReference type="PROSITE" id="PS51633">
    <property type="entry name" value="CXC"/>
    <property type="match status" value="1"/>
</dbReference>
<protein>
    <submittedName>
        <fullName evidence="9">Enhancer of zeste</fullName>
    </submittedName>
</protein>
<feature type="compositionally biased region" description="Polar residues" evidence="6">
    <location>
        <begin position="97"/>
        <end position="107"/>
    </location>
</feature>
<feature type="compositionally biased region" description="Basic residues" evidence="6">
    <location>
        <begin position="1052"/>
        <end position="1067"/>
    </location>
</feature>
<dbReference type="Proteomes" id="UP000785200">
    <property type="component" value="Unassembled WGS sequence"/>
</dbReference>
<evidence type="ECO:0000256" key="5">
    <source>
        <dbReference type="ARBA" id="ARBA00023163"/>
    </source>
</evidence>
<evidence type="ECO:0000256" key="2">
    <source>
        <dbReference type="ARBA" id="ARBA00022679"/>
    </source>
</evidence>
<keyword evidence="1" id="KW-0489">Methyltransferase</keyword>
<sequence>MDPSGTFIDLTLDMYDNNEARLMQGRPQNNLIDLTEDSPPPQQRINIDTELRVPNPSLQSRRPVPIQSRASLNGPPKIERSPDPFPPVKFSPPSASRNPSQKAQIISTRDGEVNRSLRSPNEAIIHEVTDSEDGDDLEEEDRSTDQIPLEDLSTLKVENLPQDHDLPSNLSFEGSLSPQISFERSIGTDSPIAIRHRAKKAQKEPKNNQKSRPKSTRNSSPQPNLLTDEQSLNQQPNIVDLEERLEKFQQRVHDDHAETVKWLLHDARRAVAKENSPFIDDICPFAAMKAVNAIHGQTPDGMIKLKLDTVLNKKKLARSSTYLPTAKVASNVPRVPKYSSYTIVKRNILCADDEQLKFMPFLGVYDSKGDVKSSVFNRLVKELDEVYSAKRSGSSQETEMASTINTYIDGWLEELDLGLDRQGLISYILEENSDNLDKSQKEIKRLRKASGGPLAPHMVEIATTFSAAFKTVFNPISITSVILPDQRLKEMLERTNKPGQNSPLGRSQSGSPKSQLSEAEYTTERLGTYINLTCLICGAICCQTHGDYHREEIHSSDDSETNDSGEEPAEEYRYTHQPVALRYDEMLRKQDVRLSNPVASNPVPDSDGIPCSDECYRNFDHRDRAAELSREVLVALRSFMISMRPAIQPCNISFLLGIPCWQVYTKIQDLKSVVPNTPEPYPQRRFKVIDWYDNKRKILRSDWQEMTSAHLHQERTQANPCAHNGPCNGDCPCASSNILCEAFCGCPDDCLRKFTGCNCHASGSACVSESCICIAMNRECGSQCTSCGAVPRIDPKNKFDDDLFSRGCQNIVLQRGVDRKLMIGESQLEGVGFGLYLGEQVRKGDYLSEYTGEVISFAEADRRGIIYDRKYMSFLFDLNSEWCIDAARLGNKTRFINHAESEQNGLNCEAKIFLVNGEHRIKFVALRDIKAGEELLFNYGKKFAEKHGLNKRMPKAVKEGGKKGVVEGEEALEALDGNRARGKWTATRGGHGSGRGGRKATKSAPMKQMKPIKDLIAEVERAVQEDEDESMPDVDEAEEEDDDGEDEESVHERRRKRRIRRPKRYTR</sequence>
<dbReference type="GO" id="GO:0005634">
    <property type="term" value="C:nucleus"/>
    <property type="evidence" value="ECO:0007669"/>
    <property type="project" value="TreeGrafter"/>
</dbReference>
<evidence type="ECO:0000256" key="6">
    <source>
        <dbReference type="SAM" id="MobiDB-lite"/>
    </source>
</evidence>
<name>A0A9P6SN62_9HELO</name>
<dbReference type="GO" id="GO:0032259">
    <property type="term" value="P:methylation"/>
    <property type="evidence" value="ECO:0007669"/>
    <property type="project" value="UniProtKB-KW"/>
</dbReference>
<dbReference type="AlphaFoldDB" id="A0A9P6SN62"/>
<dbReference type="InterPro" id="IPR046341">
    <property type="entry name" value="SET_dom_sf"/>
</dbReference>
<feature type="region of interest" description="Disordered" evidence="6">
    <location>
        <begin position="976"/>
        <end position="1067"/>
    </location>
</feature>